<dbReference type="EMBL" id="CP126970">
    <property type="protein sequence ID" value="WIM70063.1"/>
    <property type="molecule type" value="Genomic_DNA"/>
</dbReference>
<dbReference type="RefSeq" id="WP_284874656.1">
    <property type="nucleotide sequence ID" value="NZ_CP126970.1"/>
</dbReference>
<evidence type="ECO:0000313" key="3">
    <source>
        <dbReference type="Proteomes" id="UP001238805"/>
    </source>
</evidence>
<feature type="transmembrane region" description="Helical" evidence="1">
    <location>
        <begin position="133"/>
        <end position="157"/>
    </location>
</feature>
<feature type="transmembrane region" description="Helical" evidence="1">
    <location>
        <begin position="88"/>
        <end position="113"/>
    </location>
</feature>
<reference evidence="2 3" key="1">
    <citation type="submission" date="2023-05" db="EMBL/GenBank/DDBJ databases">
        <title>Corynebacterium suedekumii sp. nov. and Corynebacterium breve sp. nov. isolated from raw cow's milk.</title>
        <authorList>
            <person name="Baer M.K."/>
            <person name="Mehl L."/>
            <person name="Hellmuth R."/>
            <person name="Marke G."/>
            <person name="Lipski A."/>
        </authorList>
    </citation>
    <scope>NUCLEOTIDE SEQUENCE [LARGE SCALE GENOMIC DNA]</scope>
    <source>
        <strain evidence="2 3">LM112</strain>
    </source>
</reference>
<evidence type="ECO:0008006" key="4">
    <source>
        <dbReference type="Google" id="ProtNLM"/>
    </source>
</evidence>
<protein>
    <recommendedName>
        <fullName evidence="4">DUF2567 domain-containing protein</fullName>
    </recommendedName>
</protein>
<keyword evidence="1" id="KW-0812">Transmembrane</keyword>
<feature type="transmembrane region" description="Helical" evidence="1">
    <location>
        <begin position="57"/>
        <end position="76"/>
    </location>
</feature>
<name>A0ABY8VKP5_9CORY</name>
<evidence type="ECO:0000256" key="1">
    <source>
        <dbReference type="SAM" id="Phobius"/>
    </source>
</evidence>
<dbReference type="Proteomes" id="UP001238805">
    <property type="component" value="Chromosome"/>
</dbReference>
<keyword evidence="1" id="KW-1133">Transmembrane helix</keyword>
<organism evidence="2 3">
    <name type="scientific">Corynebacterium suedekumii</name>
    <dbReference type="NCBI Taxonomy" id="3049801"/>
    <lineage>
        <taxon>Bacteria</taxon>
        <taxon>Bacillati</taxon>
        <taxon>Actinomycetota</taxon>
        <taxon>Actinomycetes</taxon>
        <taxon>Mycobacteriales</taxon>
        <taxon>Corynebacteriaceae</taxon>
        <taxon>Corynebacterium</taxon>
    </lineage>
</organism>
<gene>
    <name evidence="2" type="ORF">QP029_12885</name>
</gene>
<evidence type="ECO:0000313" key="2">
    <source>
        <dbReference type="EMBL" id="WIM70063.1"/>
    </source>
</evidence>
<sequence>MTRRSLGSGAGVLAASLLAFIGVGALWGLLRPTYEGRLVGGGQVAIEPAFNVEFTSYITFAAATGLLAAVVALCVYTASPASRGPGMLWWLIVVAAVSTFAFWQVGLVTSSLLHPLPEPDSLDEGAFVEFAPGFRPGVALVAAPLMAALSYWCAALVTPEERELSAPIQ</sequence>
<feature type="transmembrane region" description="Helical" evidence="1">
    <location>
        <begin position="12"/>
        <end position="30"/>
    </location>
</feature>
<accession>A0ABY8VKP5</accession>
<keyword evidence="1" id="KW-0472">Membrane</keyword>
<proteinExistence type="predicted"/>
<keyword evidence="3" id="KW-1185">Reference proteome</keyword>